<evidence type="ECO:0000256" key="4">
    <source>
        <dbReference type="ARBA" id="ARBA00022679"/>
    </source>
</evidence>
<feature type="transmembrane region" description="Helical" evidence="8">
    <location>
        <begin position="422"/>
        <end position="443"/>
    </location>
</feature>
<keyword evidence="5 8" id="KW-0812">Transmembrane</keyword>
<sequence>MNNKRRELLLFFIIIFLGLLTSTVLGFLNGGFVDKGLISFNKIALSILHDFSFHDEDMLFPAFFRRPPGYPVVLSLSYLIFGERYFSVVVLNMILWLFGITLFWRISRHFLRGYSALLPPLMLSLFWGAATYVFSTNSDLFALFFTILFVWAFILYQEKKTTRWVFVQALALVFLTLTKPIILYALPVLVLLFILFNKPFSRRMLIGGIFCLLIIITLIGSWSLYSYRLLNTFQLSSGALTLLRRADDVHMSPKRIQAFLLSSLVGDYVADKVFPGYANDPEPVTKKTVEREKKYQALLAKDRSNDTEIQRLAYKESLSLIRESPSKFFLLGFIYLIRIHMPVNHSGIDLSHLFVGTHNAFSEMQKTFLVIGIFLTWYVFIGISLAVLVRRLADWRKWGIIIFLVFYFVGVHAIISHSESRYLLPVMPFYFLAFSVFLSDFFFRRGLLTKV</sequence>
<gene>
    <name evidence="10" type="ORF">A2W41_02970</name>
</gene>
<comment type="caution">
    <text evidence="10">The sequence shown here is derived from an EMBL/GenBank/DDBJ whole genome shotgun (WGS) entry which is preliminary data.</text>
</comment>
<feature type="transmembrane region" description="Helical" evidence="8">
    <location>
        <begin position="85"/>
        <end position="104"/>
    </location>
</feature>
<keyword evidence="2" id="KW-1003">Cell membrane</keyword>
<reference evidence="10 11" key="1">
    <citation type="journal article" date="2016" name="Nat. Commun.">
        <title>Thousands of microbial genomes shed light on interconnected biogeochemical processes in an aquifer system.</title>
        <authorList>
            <person name="Anantharaman K."/>
            <person name="Brown C.T."/>
            <person name="Hug L.A."/>
            <person name="Sharon I."/>
            <person name="Castelle C.J."/>
            <person name="Probst A.J."/>
            <person name="Thomas B.C."/>
            <person name="Singh A."/>
            <person name="Wilkins M.J."/>
            <person name="Karaoz U."/>
            <person name="Brodie E.L."/>
            <person name="Williams K.H."/>
            <person name="Hubbard S.S."/>
            <person name="Banfield J.F."/>
        </authorList>
    </citation>
    <scope>NUCLEOTIDE SEQUENCE [LARGE SCALE GENOMIC DNA]</scope>
</reference>
<dbReference type="Proteomes" id="UP000176700">
    <property type="component" value="Unassembled WGS sequence"/>
</dbReference>
<dbReference type="InterPro" id="IPR038731">
    <property type="entry name" value="RgtA/B/C-like"/>
</dbReference>
<keyword evidence="4" id="KW-0808">Transferase</keyword>
<evidence type="ECO:0000313" key="11">
    <source>
        <dbReference type="Proteomes" id="UP000176700"/>
    </source>
</evidence>
<evidence type="ECO:0000256" key="6">
    <source>
        <dbReference type="ARBA" id="ARBA00022989"/>
    </source>
</evidence>
<feature type="transmembrane region" description="Helical" evidence="8">
    <location>
        <begin position="368"/>
        <end position="389"/>
    </location>
</feature>
<dbReference type="PANTHER" id="PTHR33908">
    <property type="entry name" value="MANNOSYLTRANSFERASE YKCB-RELATED"/>
    <property type="match status" value="1"/>
</dbReference>
<evidence type="ECO:0000313" key="10">
    <source>
        <dbReference type="EMBL" id="OGZ42682.1"/>
    </source>
</evidence>
<proteinExistence type="predicted"/>
<dbReference type="GO" id="GO:0005886">
    <property type="term" value="C:plasma membrane"/>
    <property type="evidence" value="ECO:0007669"/>
    <property type="project" value="UniProtKB-SubCell"/>
</dbReference>
<keyword evidence="7 8" id="KW-0472">Membrane</keyword>
<comment type="subcellular location">
    <subcellularLocation>
        <location evidence="1">Cell membrane</location>
        <topology evidence="1">Multi-pass membrane protein</topology>
    </subcellularLocation>
</comment>
<evidence type="ECO:0000256" key="7">
    <source>
        <dbReference type="ARBA" id="ARBA00023136"/>
    </source>
</evidence>
<organism evidence="10 11">
    <name type="scientific">Candidatus Ryanbacteria bacterium RIFCSPHIGHO2_01_45_13</name>
    <dbReference type="NCBI Taxonomy" id="1802112"/>
    <lineage>
        <taxon>Bacteria</taxon>
        <taxon>Candidatus Ryaniibacteriota</taxon>
    </lineage>
</organism>
<evidence type="ECO:0000256" key="8">
    <source>
        <dbReference type="SAM" id="Phobius"/>
    </source>
</evidence>
<dbReference type="GO" id="GO:0009103">
    <property type="term" value="P:lipopolysaccharide biosynthetic process"/>
    <property type="evidence" value="ECO:0007669"/>
    <property type="project" value="UniProtKB-ARBA"/>
</dbReference>
<name>A0A1G2FY73_9BACT</name>
<feature type="transmembrane region" description="Helical" evidence="8">
    <location>
        <begin position="169"/>
        <end position="196"/>
    </location>
</feature>
<evidence type="ECO:0000259" key="9">
    <source>
        <dbReference type="Pfam" id="PF13231"/>
    </source>
</evidence>
<evidence type="ECO:0000256" key="2">
    <source>
        <dbReference type="ARBA" id="ARBA00022475"/>
    </source>
</evidence>
<evidence type="ECO:0000256" key="1">
    <source>
        <dbReference type="ARBA" id="ARBA00004651"/>
    </source>
</evidence>
<feature type="transmembrane region" description="Helical" evidence="8">
    <location>
        <begin position="202"/>
        <end position="225"/>
    </location>
</feature>
<feature type="transmembrane region" description="Helical" evidence="8">
    <location>
        <begin position="140"/>
        <end position="157"/>
    </location>
</feature>
<keyword evidence="6 8" id="KW-1133">Transmembrane helix</keyword>
<evidence type="ECO:0000256" key="5">
    <source>
        <dbReference type="ARBA" id="ARBA00022692"/>
    </source>
</evidence>
<dbReference type="AlphaFoldDB" id="A0A1G2FY73"/>
<protein>
    <recommendedName>
        <fullName evidence="9">Glycosyltransferase RgtA/B/C/D-like domain-containing protein</fullName>
    </recommendedName>
</protein>
<dbReference type="Pfam" id="PF13231">
    <property type="entry name" value="PMT_2"/>
    <property type="match status" value="1"/>
</dbReference>
<dbReference type="EMBL" id="MHNI01000014">
    <property type="protein sequence ID" value="OGZ42682.1"/>
    <property type="molecule type" value="Genomic_DNA"/>
</dbReference>
<dbReference type="GO" id="GO:0016763">
    <property type="term" value="F:pentosyltransferase activity"/>
    <property type="evidence" value="ECO:0007669"/>
    <property type="project" value="TreeGrafter"/>
</dbReference>
<dbReference type="InterPro" id="IPR050297">
    <property type="entry name" value="LipidA_mod_glycosyltrf_83"/>
</dbReference>
<accession>A0A1G2FY73</accession>
<feature type="domain" description="Glycosyltransferase RgtA/B/C/D-like" evidence="9">
    <location>
        <begin position="66"/>
        <end position="217"/>
    </location>
</feature>
<keyword evidence="3" id="KW-0328">Glycosyltransferase</keyword>
<feature type="transmembrane region" description="Helical" evidence="8">
    <location>
        <begin position="116"/>
        <end position="134"/>
    </location>
</feature>
<dbReference type="PANTHER" id="PTHR33908:SF11">
    <property type="entry name" value="MEMBRANE PROTEIN"/>
    <property type="match status" value="1"/>
</dbReference>
<evidence type="ECO:0000256" key="3">
    <source>
        <dbReference type="ARBA" id="ARBA00022676"/>
    </source>
</evidence>
<feature type="transmembrane region" description="Helical" evidence="8">
    <location>
        <begin position="328"/>
        <end position="348"/>
    </location>
</feature>
<feature type="transmembrane region" description="Helical" evidence="8">
    <location>
        <begin position="398"/>
        <end position="416"/>
    </location>
</feature>